<dbReference type="AlphaFoldDB" id="A0A914X2P3"/>
<evidence type="ECO:0000313" key="4">
    <source>
        <dbReference type="WBParaSite" id="PSAMB.scaffold6090size11342.g27910.t1"/>
    </source>
</evidence>
<feature type="region of interest" description="Disordered" evidence="1">
    <location>
        <begin position="1"/>
        <end position="23"/>
    </location>
</feature>
<name>A0A914X2P3_9BILA</name>
<keyword evidence="3" id="KW-1185">Reference proteome</keyword>
<sequence length="205" mass="23348">MYMGGSSNTSLPPTTTASKTTSTRTRIDDNLSFYDKLWKDYKVGFNNGLENNLWLGNDPIHVLSTKDSNVELRIDLWGDRTPNSLYPNGTWWEKYTNFFIDDEAHFYALHLSPPSAGNATTTTQWGIFYSNGFKFSTVDANHGASSCFPSYQLGGWWIATHEPCIHATLNGKYTRPDWGGFEFFWYSGITDIHPIQSRMMLRSLV</sequence>
<reference evidence="4" key="1">
    <citation type="submission" date="2022-11" db="UniProtKB">
        <authorList>
            <consortium name="WormBaseParasite"/>
        </authorList>
    </citation>
    <scope>IDENTIFICATION</scope>
</reference>
<feature type="domain" description="Fibrinogen C-terminal" evidence="2">
    <location>
        <begin position="1"/>
        <end position="205"/>
    </location>
</feature>
<dbReference type="PANTHER" id="PTHR19143:SF327">
    <property type="entry name" value="FI21813P1-RELATED"/>
    <property type="match status" value="1"/>
</dbReference>
<dbReference type="InterPro" id="IPR050373">
    <property type="entry name" value="Fibrinogen_C-term_domain"/>
</dbReference>
<dbReference type="Proteomes" id="UP000887566">
    <property type="component" value="Unplaced"/>
</dbReference>
<dbReference type="InterPro" id="IPR002181">
    <property type="entry name" value="Fibrinogen_a/b/g_C_dom"/>
</dbReference>
<proteinExistence type="predicted"/>
<accession>A0A914X2P3</accession>
<dbReference type="Pfam" id="PF00147">
    <property type="entry name" value="Fibrinogen_C"/>
    <property type="match status" value="1"/>
</dbReference>
<dbReference type="GO" id="GO:0005615">
    <property type="term" value="C:extracellular space"/>
    <property type="evidence" value="ECO:0007669"/>
    <property type="project" value="TreeGrafter"/>
</dbReference>
<dbReference type="SMART" id="SM00186">
    <property type="entry name" value="FBG"/>
    <property type="match status" value="1"/>
</dbReference>
<evidence type="ECO:0000259" key="2">
    <source>
        <dbReference type="PROSITE" id="PS51406"/>
    </source>
</evidence>
<dbReference type="PROSITE" id="PS51406">
    <property type="entry name" value="FIBRINOGEN_C_2"/>
    <property type="match status" value="1"/>
</dbReference>
<dbReference type="InterPro" id="IPR014716">
    <property type="entry name" value="Fibrinogen_a/b/g_C_1"/>
</dbReference>
<dbReference type="WBParaSite" id="PSAMB.scaffold6090size11342.g27910.t1">
    <property type="protein sequence ID" value="PSAMB.scaffold6090size11342.g27910.t1"/>
    <property type="gene ID" value="PSAMB.scaffold6090size11342.g27910"/>
</dbReference>
<protein>
    <submittedName>
        <fullName evidence="4">Fibrinogen C-terminal domain-containing protein</fullName>
    </submittedName>
</protein>
<evidence type="ECO:0000313" key="3">
    <source>
        <dbReference type="Proteomes" id="UP000887566"/>
    </source>
</evidence>
<dbReference type="SUPFAM" id="SSF56496">
    <property type="entry name" value="Fibrinogen C-terminal domain-like"/>
    <property type="match status" value="1"/>
</dbReference>
<dbReference type="PANTHER" id="PTHR19143">
    <property type="entry name" value="FIBRINOGEN/TENASCIN/ANGIOPOEITIN"/>
    <property type="match status" value="1"/>
</dbReference>
<dbReference type="InterPro" id="IPR036056">
    <property type="entry name" value="Fibrinogen-like_C"/>
</dbReference>
<evidence type="ECO:0000256" key="1">
    <source>
        <dbReference type="SAM" id="MobiDB-lite"/>
    </source>
</evidence>
<feature type="compositionally biased region" description="Low complexity" evidence="1">
    <location>
        <begin position="9"/>
        <end position="23"/>
    </location>
</feature>
<organism evidence="3 4">
    <name type="scientific">Plectus sambesii</name>
    <dbReference type="NCBI Taxonomy" id="2011161"/>
    <lineage>
        <taxon>Eukaryota</taxon>
        <taxon>Metazoa</taxon>
        <taxon>Ecdysozoa</taxon>
        <taxon>Nematoda</taxon>
        <taxon>Chromadorea</taxon>
        <taxon>Plectida</taxon>
        <taxon>Plectina</taxon>
        <taxon>Plectoidea</taxon>
        <taxon>Plectidae</taxon>
        <taxon>Plectus</taxon>
    </lineage>
</organism>
<dbReference type="Gene3D" id="3.90.215.10">
    <property type="entry name" value="Gamma Fibrinogen, chain A, domain 1"/>
    <property type="match status" value="1"/>
</dbReference>